<feature type="transmembrane region" description="Helical" evidence="4">
    <location>
        <begin position="20"/>
        <end position="39"/>
    </location>
</feature>
<dbReference type="Gene3D" id="1.10.10.60">
    <property type="entry name" value="Homeodomain-like"/>
    <property type="match status" value="2"/>
</dbReference>
<dbReference type="Pfam" id="PF17853">
    <property type="entry name" value="GGDEF_2"/>
    <property type="match status" value="1"/>
</dbReference>
<evidence type="ECO:0000256" key="1">
    <source>
        <dbReference type="ARBA" id="ARBA00023015"/>
    </source>
</evidence>
<dbReference type="AlphaFoldDB" id="A0A4R5KSJ4"/>
<dbReference type="PANTHER" id="PTHR43280:SF28">
    <property type="entry name" value="HTH-TYPE TRANSCRIPTIONAL ACTIVATOR RHAS"/>
    <property type="match status" value="1"/>
</dbReference>
<dbReference type="OrthoDB" id="2498128at2"/>
<reference evidence="6 7" key="1">
    <citation type="submission" date="2019-03" db="EMBL/GenBank/DDBJ databases">
        <title>This is whole genome sequence of Paenibacillus sp MS74 strain.</title>
        <authorList>
            <person name="Trinh H.N."/>
        </authorList>
    </citation>
    <scope>NUCLEOTIDE SEQUENCE [LARGE SCALE GENOMIC DNA]</scope>
    <source>
        <strain evidence="6 7">MS74</strain>
    </source>
</reference>
<keyword evidence="4" id="KW-0472">Membrane</keyword>
<evidence type="ECO:0000313" key="7">
    <source>
        <dbReference type="Proteomes" id="UP000295636"/>
    </source>
</evidence>
<dbReference type="InterPro" id="IPR041522">
    <property type="entry name" value="CdaR_GGDEF"/>
</dbReference>
<dbReference type="InterPro" id="IPR018062">
    <property type="entry name" value="HTH_AraC-typ_CS"/>
</dbReference>
<dbReference type="InterPro" id="IPR009057">
    <property type="entry name" value="Homeodomain-like_sf"/>
</dbReference>
<dbReference type="Pfam" id="PF12833">
    <property type="entry name" value="HTH_18"/>
    <property type="match status" value="1"/>
</dbReference>
<name>A0A4R5KSJ4_9BACL</name>
<dbReference type="SMART" id="SM00342">
    <property type="entry name" value="HTH_ARAC"/>
    <property type="match status" value="1"/>
</dbReference>
<organism evidence="6 7">
    <name type="scientific">Paenibacillus piri</name>
    <dbReference type="NCBI Taxonomy" id="2547395"/>
    <lineage>
        <taxon>Bacteria</taxon>
        <taxon>Bacillati</taxon>
        <taxon>Bacillota</taxon>
        <taxon>Bacilli</taxon>
        <taxon>Bacillales</taxon>
        <taxon>Paenibacillaceae</taxon>
        <taxon>Paenibacillus</taxon>
    </lineage>
</organism>
<keyword evidence="4" id="KW-0812">Transmembrane</keyword>
<gene>
    <name evidence="6" type="ORF">E1757_09960</name>
</gene>
<dbReference type="EMBL" id="SMRT01000003">
    <property type="protein sequence ID" value="TDF98833.1"/>
    <property type="molecule type" value="Genomic_DNA"/>
</dbReference>
<evidence type="ECO:0000256" key="3">
    <source>
        <dbReference type="ARBA" id="ARBA00023163"/>
    </source>
</evidence>
<dbReference type="GO" id="GO:0003700">
    <property type="term" value="F:DNA-binding transcription factor activity"/>
    <property type="evidence" value="ECO:0007669"/>
    <property type="project" value="InterPro"/>
</dbReference>
<dbReference type="GO" id="GO:0043565">
    <property type="term" value="F:sequence-specific DNA binding"/>
    <property type="evidence" value="ECO:0007669"/>
    <property type="project" value="InterPro"/>
</dbReference>
<dbReference type="InterPro" id="IPR018060">
    <property type="entry name" value="HTH_AraC"/>
</dbReference>
<protein>
    <submittedName>
        <fullName evidence="6">AraC family transcriptional regulator</fullName>
    </submittedName>
</protein>
<evidence type="ECO:0000256" key="2">
    <source>
        <dbReference type="ARBA" id="ARBA00023125"/>
    </source>
</evidence>
<evidence type="ECO:0000313" key="6">
    <source>
        <dbReference type="EMBL" id="TDF98833.1"/>
    </source>
</evidence>
<keyword evidence="4" id="KW-1133">Transmembrane helix</keyword>
<dbReference type="PROSITE" id="PS00041">
    <property type="entry name" value="HTH_ARAC_FAMILY_1"/>
    <property type="match status" value="1"/>
</dbReference>
<evidence type="ECO:0000256" key="4">
    <source>
        <dbReference type="SAM" id="Phobius"/>
    </source>
</evidence>
<feature type="domain" description="HTH araC/xylS-type" evidence="5">
    <location>
        <begin position="673"/>
        <end position="771"/>
    </location>
</feature>
<keyword evidence="3" id="KW-0804">Transcription</keyword>
<keyword evidence="2" id="KW-0238">DNA-binding</keyword>
<keyword evidence="1" id="KW-0805">Transcription regulation</keyword>
<proteinExistence type="predicted"/>
<dbReference type="SUPFAM" id="SSF46689">
    <property type="entry name" value="Homeodomain-like"/>
    <property type="match status" value="2"/>
</dbReference>
<comment type="caution">
    <text evidence="6">The sequence shown here is derived from an EMBL/GenBank/DDBJ whole genome shotgun (WGS) entry which is preliminary data.</text>
</comment>
<keyword evidence="7" id="KW-1185">Reference proteome</keyword>
<dbReference type="PANTHER" id="PTHR43280">
    <property type="entry name" value="ARAC-FAMILY TRANSCRIPTIONAL REGULATOR"/>
    <property type="match status" value="1"/>
</dbReference>
<dbReference type="Proteomes" id="UP000295636">
    <property type="component" value="Unassembled WGS sequence"/>
</dbReference>
<evidence type="ECO:0000259" key="5">
    <source>
        <dbReference type="PROSITE" id="PS01124"/>
    </source>
</evidence>
<accession>A0A4R5KSJ4</accession>
<sequence length="783" mass="89569">MIFLMRALKSLQIRSLFLRFVLYLLIALVMVASIIFYGVQNSYRSSKLETEIDRISLERSEATRQFTDALLRNIDMMAMQFANQSTVGAGLAQKDVSKLYEAAIEFGPGLQQKFPSSYAVKDIFVYSLQGGTIQVPLPSSSSTPSTYKLDVADLQTILGEGSKEDRWVVKTRPGSTGKEGSNEGAMLEFIRPLPILGTSVDGALVVVIDPKELFQSPFLHREGEKLWVQLPDGQTAYDTRFGTTVSKHDLDKVVQPYMNGKLSFQVKLQDGRYNMQVIDSMIPHWKYMLVYPVSRPFGIGEWIVVLLLLVIAVAASHKAVRIFKQISSSMSKLREILAQRGKFDDPARDEFAYLLHEVNGLVERTEQLSELFQQSEVQKKQIFIQELLTEASVYSEERMANLRHYGIAVTNHGYFVVVFRIDDYFQFIGTYSKADQKLLRYFIAKIAEEQLAAQFVSFHADVKEREVIVIANLIENMPIASARNLLLQEVNSICQYIHSYLDLTVSLGIGDLHTDIGCITESFHQALEALEFRVYKGTKALTPIWHVKKNHHQTLILLYNERKEMEQEWVVAINSNNRAMIATCLKKIEHTIKNLDSCPLSLIHHTLWEFVLMMLYHTEASGQERQIELEKLQKELYRFETLEEIMLWMEAAADQWLTRRNEAATNVNWTAVDHMLEYIQANHDKDISLNGMADQLNLDASYLSRLFKQGVGMNFIDYLVSMRIRRAKMLLLTTDHSIQTIGAMVGYHNVTSFNRAFKKEANMTPGQFRANHDPKLLDAKEIY</sequence>
<dbReference type="PROSITE" id="PS01124">
    <property type="entry name" value="HTH_ARAC_FAMILY_2"/>
    <property type="match status" value="1"/>
</dbReference>